<gene>
    <name evidence="5" type="ORF">ACFSJ3_15835</name>
</gene>
<dbReference type="InterPro" id="IPR018551">
    <property type="entry name" value="DUF2007"/>
</dbReference>
<organism evidence="5 6">
    <name type="scientific">Corallincola platygyrae</name>
    <dbReference type="NCBI Taxonomy" id="1193278"/>
    <lineage>
        <taxon>Bacteria</taxon>
        <taxon>Pseudomonadati</taxon>
        <taxon>Pseudomonadota</taxon>
        <taxon>Gammaproteobacteria</taxon>
        <taxon>Alteromonadales</taxon>
        <taxon>Psychromonadaceae</taxon>
        <taxon>Corallincola</taxon>
    </lineage>
</organism>
<dbReference type="Pfam" id="PF09413">
    <property type="entry name" value="DUF2007"/>
    <property type="match status" value="1"/>
</dbReference>
<evidence type="ECO:0000256" key="3">
    <source>
        <dbReference type="ARBA" id="ARBA00022833"/>
    </source>
</evidence>
<dbReference type="InterPro" id="IPR001876">
    <property type="entry name" value="Znf_RanBP2"/>
</dbReference>
<dbReference type="Proteomes" id="UP001597380">
    <property type="component" value="Unassembled WGS sequence"/>
</dbReference>
<evidence type="ECO:0000259" key="4">
    <source>
        <dbReference type="PROSITE" id="PS50199"/>
    </source>
</evidence>
<keyword evidence="3" id="KW-0862">Zinc</keyword>
<keyword evidence="6" id="KW-1185">Reference proteome</keyword>
<comment type="caution">
    <text evidence="5">The sequence shown here is derived from an EMBL/GenBank/DDBJ whole genome shotgun (WGS) entry which is preliminary data.</text>
</comment>
<proteinExistence type="predicted"/>
<dbReference type="PROSITE" id="PS50199">
    <property type="entry name" value="ZF_RANBP2_2"/>
    <property type="match status" value="1"/>
</dbReference>
<evidence type="ECO:0000313" key="5">
    <source>
        <dbReference type="EMBL" id="MFD2097469.1"/>
    </source>
</evidence>
<dbReference type="InterPro" id="IPR055999">
    <property type="entry name" value="DUF7577"/>
</dbReference>
<feature type="domain" description="RanBP2-type" evidence="4">
    <location>
        <begin position="73"/>
        <end position="103"/>
    </location>
</feature>
<dbReference type="Pfam" id="PF24463">
    <property type="entry name" value="DUF7577"/>
    <property type="match status" value="1"/>
</dbReference>
<name>A0ABW4XRJ4_9GAMM</name>
<reference evidence="6" key="1">
    <citation type="journal article" date="2019" name="Int. J. Syst. Evol. Microbiol.">
        <title>The Global Catalogue of Microorganisms (GCM) 10K type strain sequencing project: providing services to taxonomists for standard genome sequencing and annotation.</title>
        <authorList>
            <consortium name="The Broad Institute Genomics Platform"/>
            <consortium name="The Broad Institute Genome Sequencing Center for Infectious Disease"/>
            <person name="Wu L."/>
            <person name="Ma J."/>
        </authorList>
    </citation>
    <scope>NUCLEOTIDE SEQUENCE [LARGE SCALE GENOMIC DNA]</scope>
    <source>
        <strain evidence="6">CGMCC 1.10992</strain>
    </source>
</reference>
<accession>A0ABW4XRJ4</accession>
<evidence type="ECO:0000256" key="2">
    <source>
        <dbReference type="ARBA" id="ARBA00022771"/>
    </source>
</evidence>
<keyword evidence="2" id="KW-0863">Zinc-finger</keyword>
<evidence type="ECO:0000313" key="6">
    <source>
        <dbReference type="Proteomes" id="UP001597380"/>
    </source>
</evidence>
<sequence>MSSMKLLYEAANGIEANLLKGMLATEGIEVTLKGEQLLGAVGELPMSVQQVSLWVDSGWYSAARRLLESYERKQSAQWCCHQCGETNEGSFDLCWQCSQPKPE</sequence>
<dbReference type="RefSeq" id="WP_345340631.1">
    <property type="nucleotide sequence ID" value="NZ_BAABLI010000015.1"/>
</dbReference>
<evidence type="ECO:0000256" key="1">
    <source>
        <dbReference type="ARBA" id="ARBA00022723"/>
    </source>
</evidence>
<dbReference type="PROSITE" id="PS01358">
    <property type="entry name" value="ZF_RANBP2_1"/>
    <property type="match status" value="1"/>
</dbReference>
<keyword evidence="1" id="KW-0479">Metal-binding</keyword>
<dbReference type="Gene3D" id="3.30.70.790">
    <property type="entry name" value="UreE, C-terminal domain"/>
    <property type="match status" value="1"/>
</dbReference>
<protein>
    <submittedName>
        <fullName evidence="5">DUF2007 domain-containing protein</fullName>
    </submittedName>
</protein>
<dbReference type="EMBL" id="JBHUHT010000017">
    <property type="protein sequence ID" value="MFD2097469.1"/>
    <property type="molecule type" value="Genomic_DNA"/>
</dbReference>